<feature type="compositionally biased region" description="Basic and acidic residues" evidence="2">
    <location>
        <begin position="239"/>
        <end position="255"/>
    </location>
</feature>
<evidence type="ECO:0008006" key="5">
    <source>
        <dbReference type="Google" id="ProtNLM"/>
    </source>
</evidence>
<keyword evidence="4" id="KW-1185">Reference proteome</keyword>
<feature type="region of interest" description="Disordered" evidence="2">
    <location>
        <begin position="239"/>
        <end position="273"/>
    </location>
</feature>
<dbReference type="PANTHER" id="PTHR12232:SF0">
    <property type="entry name" value="THIOREDOXIN DOMAIN-CONTAINING PROTEIN"/>
    <property type="match status" value="1"/>
</dbReference>
<gene>
    <name evidence="3" type="ORF">DFH94DRAFT_737831</name>
</gene>
<dbReference type="InterPro" id="IPR036249">
    <property type="entry name" value="Thioredoxin-like_sf"/>
</dbReference>
<protein>
    <recommendedName>
        <fullName evidence="5">SH3 domain-binding glutamic acid-rich-like protein</fullName>
    </recommendedName>
</protein>
<sequence length="287" mass="29840">MVSPPIQVFLTTIASQPALRQRQEYILRILQAKNITFSSYDLASDEEAKRLWRRKAPADKQQLPGILIGGTCPGSFSDFEEAVEYGELETFLRLNETWDETIEETRPTLPAKPIGVPGASSPSQMAKPAHRALFNASPGGASSPLRGTATATATATAAAAASPSATAALESSPAESKGSLRKRRVAEFDVGEELSGYGLQGVKVTDDDLLALVEELGLGGEEAGDLVKGLSDLTAADKADRVKGGEEAAEVRKDGGGGGGSSEQPAEAAEADNVVKAEAKVADAAST</sequence>
<comment type="caution">
    <text evidence="3">The sequence shown here is derived from an EMBL/GenBank/DDBJ whole genome shotgun (WGS) entry which is preliminary data.</text>
</comment>
<dbReference type="Proteomes" id="UP000759537">
    <property type="component" value="Unassembled WGS sequence"/>
</dbReference>
<evidence type="ECO:0000313" key="4">
    <source>
        <dbReference type="Proteomes" id="UP000759537"/>
    </source>
</evidence>
<feature type="compositionally biased region" description="Low complexity" evidence="2">
    <location>
        <begin position="161"/>
        <end position="176"/>
    </location>
</feature>
<evidence type="ECO:0000256" key="1">
    <source>
        <dbReference type="ARBA" id="ARBA00007764"/>
    </source>
</evidence>
<feature type="region of interest" description="Disordered" evidence="2">
    <location>
        <begin position="161"/>
        <end position="181"/>
    </location>
</feature>
<name>A0A9P5T9K5_9AGAM</name>
<reference evidence="3" key="2">
    <citation type="journal article" date="2020" name="Nat. Commun.">
        <title>Large-scale genome sequencing of mycorrhizal fungi provides insights into the early evolution of symbiotic traits.</title>
        <authorList>
            <person name="Miyauchi S."/>
            <person name="Kiss E."/>
            <person name="Kuo A."/>
            <person name="Drula E."/>
            <person name="Kohler A."/>
            <person name="Sanchez-Garcia M."/>
            <person name="Morin E."/>
            <person name="Andreopoulos B."/>
            <person name="Barry K.W."/>
            <person name="Bonito G."/>
            <person name="Buee M."/>
            <person name="Carver A."/>
            <person name="Chen C."/>
            <person name="Cichocki N."/>
            <person name="Clum A."/>
            <person name="Culley D."/>
            <person name="Crous P.W."/>
            <person name="Fauchery L."/>
            <person name="Girlanda M."/>
            <person name="Hayes R.D."/>
            <person name="Keri Z."/>
            <person name="LaButti K."/>
            <person name="Lipzen A."/>
            <person name="Lombard V."/>
            <person name="Magnuson J."/>
            <person name="Maillard F."/>
            <person name="Murat C."/>
            <person name="Nolan M."/>
            <person name="Ohm R.A."/>
            <person name="Pangilinan J."/>
            <person name="Pereira M.F."/>
            <person name="Perotto S."/>
            <person name="Peter M."/>
            <person name="Pfister S."/>
            <person name="Riley R."/>
            <person name="Sitrit Y."/>
            <person name="Stielow J.B."/>
            <person name="Szollosi G."/>
            <person name="Zifcakova L."/>
            <person name="Stursova M."/>
            <person name="Spatafora J.W."/>
            <person name="Tedersoo L."/>
            <person name="Vaario L.M."/>
            <person name="Yamada A."/>
            <person name="Yan M."/>
            <person name="Wang P."/>
            <person name="Xu J."/>
            <person name="Bruns T."/>
            <person name="Baldrian P."/>
            <person name="Vilgalys R."/>
            <person name="Dunand C."/>
            <person name="Henrissat B."/>
            <person name="Grigoriev I.V."/>
            <person name="Hibbett D."/>
            <person name="Nagy L.G."/>
            <person name="Martin F.M."/>
        </authorList>
    </citation>
    <scope>NUCLEOTIDE SEQUENCE</scope>
    <source>
        <strain evidence="3">Prilba</strain>
    </source>
</reference>
<dbReference type="InterPro" id="IPR051033">
    <property type="entry name" value="SH3BGR"/>
</dbReference>
<dbReference type="AlphaFoldDB" id="A0A9P5T9K5"/>
<organism evidence="3 4">
    <name type="scientific">Russula ochroleuca</name>
    <dbReference type="NCBI Taxonomy" id="152965"/>
    <lineage>
        <taxon>Eukaryota</taxon>
        <taxon>Fungi</taxon>
        <taxon>Dikarya</taxon>
        <taxon>Basidiomycota</taxon>
        <taxon>Agaricomycotina</taxon>
        <taxon>Agaricomycetes</taxon>
        <taxon>Russulales</taxon>
        <taxon>Russulaceae</taxon>
        <taxon>Russula</taxon>
    </lineage>
</organism>
<dbReference type="EMBL" id="WHVB01000007">
    <property type="protein sequence ID" value="KAF8481071.1"/>
    <property type="molecule type" value="Genomic_DNA"/>
</dbReference>
<dbReference type="Pfam" id="PF04908">
    <property type="entry name" value="SH3BGR"/>
    <property type="match status" value="1"/>
</dbReference>
<dbReference type="GO" id="GO:0005737">
    <property type="term" value="C:cytoplasm"/>
    <property type="evidence" value="ECO:0007669"/>
    <property type="project" value="TreeGrafter"/>
</dbReference>
<dbReference type="SUPFAM" id="SSF52833">
    <property type="entry name" value="Thioredoxin-like"/>
    <property type="match status" value="1"/>
</dbReference>
<dbReference type="InterPro" id="IPR006993">
    <property type="entry name" value="Glut_rich_SH3-bd"/>
</dbReference>
<comment type="similarity">
    <text evidence="1">Belongs to the SH3BGR family.</text>
</comment>
<reference evidence="3" key="1">
    <citation type="submission" date="2019-10" db="EMBL/GenBank/DDBJ databases">
        <authorList>
            <consortium name="DOE Joint Genome Institute"/>
            <person name="Kuo A."/>
            <person name="Miyauchi S."/>
            <person name="Kiss E."/>
            <person name="Drula E."/>
            <person name="Kohler A."/>
            <person name="Sanchez-Garcia M."/>
            <person name="Andreopoulos B."/>
            <person name="Barry K.W."/>
            <person name="Bonito G."/>
            <person name="Buee M."/>
            <person name="Carver A."/>
            <person name="Chen C."/>
            <person name="Cichocki N."/>
            <person name="Clum A."/>
            <person name="Culley D."/>
            <person name="Crous P.W."/>
            <person name="Fauchery L."/>
            <person name="Girlanda M."/>
            <person name="Hayes R."/>
            <person name="Keri Z."/>
            <person name="LaButti K."/>
            <person name="Lipzen A."/>
            <person name="Lombard V."/>
            <person name="Magnuson J."/>
            <person name="Maillard F."/>
            <person name="Morin E."/>
            <person name="Murat C."/>
            <person name="Nolan M."/>
            <person name="Ohm R."/>
            <person name="Pangilinan J."/>
            <person name="Pereira M."/>
            <person name="Perotto S."/>
            <person name="Peter M."/>
            <person name="Riley R."/>
            <person name="Sitrit Y."/>
            <person name="Stielow B."/>
            <person name="Szollosi G."/>
            <person name="Zifcakova L."/>
            <person name="Stursova M."/>
            <person name="Spatafora J.W."/>
            <person name="Tedersoo L."/>
            <person name="Vaario L.-M."/>
            <person name="Yamada A."/>
            <person name="Yan M."/>
            <person name="Wang P."/>
            <person name="Xu J."/>
            <person name="Bruns T."/>
            <person name="Baldrian P."/>
            <person name="Vilgalys R."/>
            <person name="Henrissat B."/>
            <person name="Grigoriev I.V."/>
            <person name="Hibbett D."/>
            <person name="Nagy L.G."/>
            <person name="Martin F.M."/>
        </authorList>
    </citation>
    <scope>NUCLEOTIDE SEQUENCE</scope>
    <source>
        <strain evidence="3">Prilba</strain>
    </source>
</reference>
<dbReference type="OrthoDB" id="9932926at2759"/>
<evidence type="ECO:0000256" key="2">
    <source>
        <dbReference type="SAM" id="MobiDB-lite"/>
    </source>
</evidence>
<dbReference type="PANTHER" id="PTHR12232">
    <property type="entry name" value="SH3 DOMAIN-BINDING GLUTAMIC ACID-RICH-LIKE PROTEIN"/>
    <property type="match status" value="1"/>
</dbReference>
<accession>A0A9P5T9K5</accession>
<evidence type="ECO:0000313" key="3">
    <source>
        <dbReference type="EMBL" id="KAF8481071.1"/>
    </source>
</evidence>
<proteinExistence type="inferred from homology"/>
<dbReference type="Gene3D" id="3.40.30.10">
    <property type="entry name" value="Glutaredoxin"/>
    <property type="match status" value="1"/>
</dbReference>